<proteinExistence type="predicted"/>
<evidence type="ECO:0008006" key="10">
    <source>
        <dbReference type="Google" id="ProtNLM"/>
    </source>
</evidence>
<feature type="transmembrane region" description="Helical" evidence="6">
    <location>
        <begin position="238"/>
        <end position="258"/>
    </location>
</feature>
<keyword evidence="7" id="KW-0732">Signal</keyword>
<keyword evidence="3 6" id="KW-1133">Transmembrane helix</keyword>
<evidence type="ECO:0000313" key="8">
    <source>
        <dbReference type="EMBL" id="KAG7562823.1"/>
    </source>
</evidence>
<evidence type="ECO:0000256" key="6">
    <source>
        <dbReference type="SAM" id="Phobius"/>
    </source>
</evidence>
<feature type="signal peptide" evidence="7">
    <location>
        <begin position="1"/>
        <end position="24"/>
    </location>
</feature>
<dbReference type="InterPro" id="IPR012404">
    <property type="entry name" value="UCP036436"/>
</dbReference>
<comment type="caution">
    <text evidence="8">The sequence shown here is derived from an EMBL/GenBank/DDBJ whole genome shotgun (WGS) entry which is preliminary data.</text>
</comment>
<evidence type="ECO:0000256" key="7">
    <source>
        <dbReference type="SAM" id="SignalP"/>
    </source>
</evidence>
<dbReference type="GO" id="GO:0000139">
    <property type="term" value="C:Golgi membrane"/>
    <property type="evidence" value="ECO:0007669"/>
    <property type="project" value="InterPro"/>
</dbReference>
<feature type="transmembrane region" description="Helical" evidence="6">
    <location>
        <begin position="155"/>
        <end position="175"/>
    </location>
</feature>
<keyword evidence="9" id="KW-1185">Reference proteome</keyword>
<comment type="subcellular location">
    <subcellularLocation>
        <location evidence="1">Membrane</location>
        <topology evidence="1">Multi-pass membrane protein</topology>
    </subcellularLocation>
</comment>
<evidence type="ECO:0000256" key="4">
    <source>
        <dbReference type="ARBA" id="ARBA00023136"/>
    </source>
</evidence>
<dbReference type="PANTHER" id="PTHR13146">
    <property type="match status" value="1"/>
</dbReference>
<dbReference type="GO" id="GO:0015165">
    <property type="term" value="F:pyrimidine nucleotide-sugar transmembrane transporter activity"/>
    <property type="evidence" value="ECO:0007669"/>
    <property type="project" value="InterPro"/>
</dbReference>
<keyword evidence="2 6" id="KW-0812">Transmembrane</keyword>
<dbReference type="Pfam" id="PF04142">
    <property type="entry name" value="Nuc_sug_transp"/>
    <property type="match status" value="1"/>
</dbReference>
<dbReference type="PIRSF" id="PIRSF036436">
    <property type="entry name" value="UCP036436"/>
    <property type="match status" value="1"/>
</dbReference>
<sequence length="451" mass="48665">MTSRTTSSTKIGILVATMLVSGSANSLLPSQQDMQCVKNCAPGDHHRENFEQPVSSRNYMFIGEMMCLVAFALQPYFARFRGRSTEAYEPLSQEDDRVSSETVRPPAAKTSGDDMDRTILPLAGWAKFWFLLPTICDLTGTTLMNVGLIYTPVSIYQMTRGLLVLWVGIFSVIFLRRKLYAYQWVCLVLVTTGVALVGLAGSLVKKAVAPNDDEGLTLLKRVAVAVANMAGQEDPAKVFIGVLFIAGAQIFTASQFVIEEKILATYAVEPLQAVGLEGLFGVLLIIIAMPILHLLFAAKSDYFDIPLGYRQIINDPKIAGISAAICVSIALFNLSGLSVTRAVSAAARSTIDTCRTLTIWIVSLSLGWEVLIWPYSLLQVAGFALLVYGTFVFNGLVKPLIFAPSAIALPHEASLEHTGGLPAAGAEGRVGYDILPENESGTSGSRTPTGR</sequence>
<reference evidence="8" key="1">
    <citation type="submission" date="2020-04" db="EMBL/GenBank/DDBJ databases">
        <title>Analysis of mating type loci in Filobasidium floriforme.</title>
        <authorList>
            <person name="Nowrousian M."/>
        </authorList>
    </citation>
    <scope>NUCLEOTIDE SEQUENCE</scope>
    <source>
        <strain evidence="8">CBS 6242</strain>
    </source>
</reference>
<protein>
    <recommendedName>
        <fullName evidence="10">Integral membrane protein</fullName>
    </recommendedName>
</protein>
<evidence type="ECO:0000256" key="3">
    <source>
        <dbReference type="ARBA" id="ARBA00022989"/>
    </source>
</evidence>
<dbReference type="InterPro" id="IPR037185">
    <property type="entry name" value="EmrE-like"/>
</dbReference>
<dbReference type="AlphaFoldDB" id="A0A8K0JP25"/>
<dbReference type="InterPro" id="IPR007271">
    <property type="entry name" value="Nuc_sug_transpt"/>
</dbReference>
<gene>
    <name evidence="8" type="ORF">FFLO_01778</name>
</gene>
<dbReference type="PANTHER" id="PTHR13146:SF0">
    <property type="entry name" value="SOLUTE CARRIER FAMILY 35 MEMBER F6"/>
    <property type="match status" value="1"/>
</dbReference>
<feature type="transmembrane region" description="Helical" evidence="6">
    <location>
        <begin position="128"/>
        <end position="149"/>
    </location>
</feature>
<accession>A0A8K0JP25</accession>
<evidence type="ECO:0000256" key="5">
    <source>
        <dbReference type="SAM" id="MobiDB-lite"/>
    </source>
</evidence>
<evidence type="ECO:0000256" key="2">
    <source>
        <dbReference type="ARBA" id="ARBA00022692"/>
    </source>
</evidence>
<name>A0A8K0JP25_9TREE</name>
<keyword evidence="4 6" id="KW-0472">Membrane</keyword>
<organism evidence="8 9">
    <name type="scientific">Filobasidium floriforme</name>
    <dbReference type="NCBI Taxonomy" id="5210"/>
    <lineage>
        <taxon>Eukaryota</taxon>
        <taxon>Fungi</taxon>
        <taxon>Dikarya</taxon>
        <taxon>Basidiomycota</taxon>
        <taxon>Agaricomycotina</taxon>
        <taxon>Tremellomycetes</taxon>
        <taxon>Filobasidiales</taxon>
        <taxon>Filobasidiaceae</taxon>
        <taxon>Filobasidium</taxon>
    </lineage>
</organism>
<dbReference type="Proteomes" id="UP000812966">
    <property type="component" value="Unassembled WGS sequence"/>
</dbReference>
<feature type="transmembrane region" description="Helical" evidence="6">
    <location>
        <begin position="182"/>
        <end position="204"/>
    </location>
</feature>
<feature type="chain" id="PRO_5035429468" description="Integral membrane protein" evidence="7">
    <location>
        <begin position="25"/>
        <end position="451"/>
    </location>
</feature>
<dbReference type="EMBL" id="JABELV010000025">
    <property type="protein sequence ID" value="KAG7562823.1"/>
    <property type="molecule type" value="Genomic_DNA"/>
</dbReference>
<feature type="transmembrane region" description="Helical" evidence="6">
    <location>
        <begin position="279"/>
        <end position="298"/>
    </location>
</feature>
<feature type="transmembrane region" description="Helical" evidence="6">
    <location>
        <begin position="357"/>
        <end position="375"/>
    </location>
</feature>
<evidence type="ECO:0000313" key="9">
    <source>
        <dbReference type="Proteomes" id="UP000812966"/>
    </source>
</evidence>
<feature type="transmembrane region" description="Helical" evidence="6">
    <location>
        <begin position="318"/>
        <end position="337"/>
    </location>
</feature>
<feature type="transmembrane region" description="Helical" evidence="6">
    <location>
        <begin position="381"/>
        <end position="401"/>
    </location>
</feature>
<dbReference type="SUPFAM" id="SSF103481">
    <property type="entry name" value="Multidrug resistance efflux transporter EmrE"/>
    <property type="match status" value="1"/>
</dbReference>
<feature type="region of interest" description="Disordered" evidence="5">
    <location>
        <begin position="91"/>
        <end position="112"/>
    </location>
</feature>
<evidence type="ECO:0000256" key="1">
    <source>
        <dbReference type="ARBA" id="ARBA00004141"/>
    </source>
</evidence>